<evidence type="ECO:0000313" key="11">
    <source>
        <dbReference type="Proteomes" id="UP000440004"/>
    </source>
</evidence>
<proteinExistence type="predicted"/>
<keyword evidence="2" id="KW-0004">4Fe-4S</keyword>
<dbReference type="EC" id="4.1.99.17" evidence="9"/>
<dbReference type="GO" id="GO:0051539">
    <property type="term" value="F:4 iron, 4 sulfur cluster binding"/>
    <property type="evidence" value="ECO:0007669"/>
    <property type="project" value="UniProtKB-KW"/>
</dbReference>
<evidence type="ECO:0000313" key="10">
    <source>
        <dbReference type="EMBL" id="MPW27098.1"/>
    </source>
</evidence>
<keyword evidence="11" id="KW-1185">Reference proteome</keyword>
<keyword evidence="3" id="KW-0949">S-adenosyl-L-methionine</keyword>
<dbReference type="Gene3D" id="6.10.250.620">
    <property type="match status" value="1"/>
</dbReference>
<dbReference type="GO" id="GO:0070284">
    <property type="term" value="F:phosphomethylpyrimidine synthase activity"/>
    <property type="evidence" value="ECO:0007669"/>
    <property type="project" value="UniProtKB-EC"/>
</dbReference>
<keyword evidence="8" id="KW-0456">Lyase</keyword>
<dbReference type="SFLD" id="SFLDG01114">
    <property type="entry name" value="phosphomethylpyrimidine_syntha"/>
    <property type="match status" value="1"/>
</dbReference>
<evidence type="ECO:0000256" key="6">
    <source>
        <dbReference type="ARBA" id="ARBA00023004"/>
    </source>
</evidence>
<comment type="caution">
    <text evidence="10">The sequence shown here is derived from an EMBL/GenBank/DDBJ whole genome shotgun (WGS) entry which is preliminary data.</text>
</comment>
<dbReference type="SFLD" id="SFLDF00407">
    <property type="entry name" value="phosphomethylpyrimidine_syntha"/>
    <property type="match status" value="1"/>
</dbReference>
<dbReference type="SFLD" id="SFLDS00113">
    <property type="entry name" value="Radical_SAM_Phosphomethylpyrim"/>
    <property type="match status" value="1"/>
</dbReference>
<evidence type="ECO:0000256" key="5">
    <source>
        <dbReference type="ARBA" id="ARBA00022833"/>
    </source>
</evidence>
<organism evidence="10 11">
    <name type="scientific">Alkalibaculum sporogenes</name>
    <dbReference type="NCBI Taxonomy" id="2655001"/>
    <lineage>
        <taxon>Bacteria</taxon>
        <taxon>Bacillati</taxon>
        <taxon>Bacillota</taxon>
        <taxon>Clostridia</taxon>
        <taxon>Eubacteriales</taxon>
        <taxon>Eubacteriaceae</taxon>
        <taxon>Alkalibaculum</taxon>
    </lineage>
</organism>
<dbReference type="PANTHER" id="PTHR30557">
    <property type="entry name" value="THIAMINE BIOSYNTHESIS PROTEIN THIC"/>
    <property type="match status" value="1"/>
</dbReference>
<evidence type="ECO:0000256" key="8">
    <source>
        <dbReference type="ARBA" id="ARBA00023239"/>
    </source>
</evidence>
<gene>
    <name evidence="10" type="primary">thiC</name>
    <name evidence="10" type="ORF">GC105_15050</name>
</gene>
<reference evidence="10 11" key="1">
    <citation type="submission" date="2019-10" db="EMBL/GenBank/DDBJ databases">
        <title>Alkalibaculum tamaniensis sp.nov., a new alkaliphilic acetogen, isolated on methoxylated aromatics from a mud volcano.</title>
        <authorList>
            <person name="Khomyakova M.A."/>
            <person name="Merkel A.Y."/>
            <person name="Bonch-Osmolovskaya E.A."/>
            <person name="Slobodkin A.I."/>
        </authorList>
    </citation>
    <scope>NUCLEOTIDE SEQUENCE [LARGE SCALE GENOMIC DNA]</scope>
    <source>
        <strain evidence="10 11">M08DMB</strain>
    </source>
</reference>
<name>A0A6A7KC53_9FIRM</name>
<comment type="cofactor">
    <cofactor evidence="1">
        <name>[4Fe-4S] cluster</name>
        <dbReference type="ChEBI" id="CHEBI:49883"/>
    </cofactor>
</comment>
<dbReference type="AlphaFoldDB" id="A0A6A7KC53"/>
<dbReference type="Proteomes" id="UP000440004">
    <property type="component" value="Unassembled WGS sequence"/>
</dbReference>
<evidence type="ECO:0000256" key="3">
    <source>
        <dbReference type="ARBA" id="ARBA00022691"/>
    </source>
</evidence>
<keyword evidence="5" id="KW-0862">Zinc</keyword>
<protein>
    <recommendedName>
        <fullName evidence="9">Phosphomethylpyrimidine synthase</fullName>
        <ecNumber evidence="9">4.1.99.17</ecNumber>
    </recommendedName>
</protein>
<evidence type="ECO:0000256" key="7">
    <source>
        <dbReference type="ARBA" id="ARBA00023014"/>
    </source>
</evidence>
<dbReference type="PANTHER" id="PTHR30557:SF1">
    <property type="entry name" value="PHOSPHOMETHYLPYRIMIDINE SYNTHASE, CHLOROPLASTIC"/>
    <property type="match status" value="1"/>
</dbReference>
<dbReference type="RefSeq" id="WP_152806492.1">
    <property type="nucleotide sequence ID" value="NZ_WHNX01000040.1"/>
</dbReference>
<dbReference type="Pfam" id="PF01964">
    <property type="entry name" value="ThiC_Rad_SAM"/>
    <property type="match status" value="1"/>
</dbReference>
<dbReference type="InterPro" id="IPR038521">
    <property type="entry name" value="ThiC/Bza_core_dom"/>
</dbReference>
<keyword evidence="4" id="KW-0479">Metal-binding</keyword>
<evidence type="ECO:0000256" key="4">
    <source>
        <dbReference type="ARBA" id="ARBA00022723"/>
    </source>
</evidence>
<evidence type="ECO:0000256" key="9">
    <source>
        <dbReference type="NCBIfam" id="TIGR00190"/>
    </source>
</evidence>
<keyword evidence="7" id="KW-0411">Iron-sulfur</keyword>
<evidence type="ECO:0000256" key="1">
    <source>
        <dbReference type="ARBA" id="ARBA00001966"/>
    </source>
</evidence>
<evidence type="ECO:0000256" key="2">
    <source>
        <dbReference type="ARBA" id="ARBA00022485"/>
    </source>
</evidence>
<accession>A0A6A7KC53</accession>
<sequence>MTILESAKKGLITDEMRQVAIIEEVSPEFIRQGVATGEIVILKNNNHKNVVPVAVGKGLTTKVSASVGMYDSKDSIAGEVEKIVTAISAGADTIMDLSVRGDIDSMRKSTLITTCKPIGTLPLYQAMAEAKMNKGSSLEMTVDDLFEVIERHASDGIDFLALHCGTTMDVVKRAKDEGRLDPLVSFGGARLMGWMIHHNLENPLYENFDRLLQIAYKYDIVLSFADAMRPGCTQDSLIGSQIQEYIILGDLITRARNAGVQVMVKGPGHVPIDQIETTVNIQKSLCKGAPYFVFGPLVTDTAVGYDHISAAIGGAISAYVGADFICYVTPAEHIGLPDKEQVHTGVIAARIAAHAADVANGIEKAIRWDLEMSYARKDLDWEKQIELSIDPDTARKMWTERSDDFSSECTMCGKYCAMKIVSEFLNKKKVG</sequence>
<dbReference type="GO" id="GO:0046872">
    <property type="term" value="F:metal ion binding"/>
    <property type="evidence" value="ECO:0007669"/>
    <property type="project" value="UniProtKB-KW"/>
</dbReference>
<dbReference type="NCBIfam" id="TIGR00190">
    <property type="entry name" value="thiC"/>
    <property type="match status" value="1"/>
</dbReference>
<dbReference type="NCBIfam" id="NF009895">
    <property type="entry name" value="PRK13352.1"/>
    <property type="match status" value="1"/>
</dbReference>
<dbReference type="GO" id="GO:0009228">
    <property type="term" value="P:thiamine biosynthetic process"/>
    <property type="evidence" value="ECO:0007669"/>
    <property type="project" value="UniProtKB-UniRule"/>
</dbReference>
<dbReference type="InterPro" id="IPR002817">
    <property type="entry name" value="ThiC/BzaA/B"/>
</dbReference>
<dbReference type="GO" id="GO:0005829">
    <property type="term" value="C:cytosol"/>
    <property type="evidence" value="ECO:0007669"/>
    <property type="project" value="TreeGrafter"/>
</dbReference>
<dbReference type="Gene3D" id="3.20.20.540">
    <property type="entry name" value="Radical SAM ThiC family, central domain"/>
    <property type="match status" value="1"/>
</dbReference>
<dbReference type="EMBL" id="WHNX01000040">
    <property type="protein sequence ID" value="MPW27098.1"/>
    <property type="molecule type" value="Genomic_DNA"/>
</dbReference>
<keyword evidence="6" id="KW-0408">Iron</keyword>